<keyword evidence="8" id="KW-0969">Cilium</keyword>
<evidence type="ECO:0000256" key="2">
    <source>
        <dbReference type="ARBA" id="ARBA00009772"/>
    </source>
</evidence>
<dbReference type="PANTHER" id="PTHR30065">
    <property type="entry name" value="FLAGELLAR BIOSYNTHETIC PROTEIN FLIR"/>
    <property type="match status" value="1"/>
</dbReference>
<evidence type="ECO:0000256" key="3">
    <source>
        <dbReference type="ARBA" id="ARBA00022475"/>
    </source>
</evidence>
<evidence type="ECO:0000313" key="8">
    <source>
        <dbReference type="EMBL" id="WZK89117.1"/>
    </source>
</evidence>
<name>A0ABZ2XUX3_9RHOB</name>
<evidence type="ECO:0000256" key="7">
    <source>
        <dbReference type="SAM" id="Phobius"/>
    </source>
</evidence>
<gene>
    <name evidence="8" type="ORF">QEZ52_00795</name>
</gene>
<feature type="transmembrane region" description="Helical" evidence="7">
    <location>
        <begin position="15"/>
        <end position="35"/>
    </location>
</feature>
<evidence type="ECO:0000256" key="5">
    <source>
        <dbReference type="ARBA" id="ARBA00022989"/>
    </source>
</evidence>
<dbReference type="RefSeq" id="WP_406647061.1">
    <property type="nucleotide sequence ID" value="NZ_CP123584.1"/>
</dbReference>
<dbReference type="Proteomes" id="UP001623232">
    <property type="component" value="Chromosome"/>
</dbReference>
<dbReference type="PRINTS" id="PR00953">
    <property type="entry name" value="TYPE3IMRPROT"/>
</dbReference>
<dbReference type="PANTHER" id="PTHR30065:SF1">
    <property type="entry name" value="SURFACE PRESENTATION OF ANTIGENS PROTEIN SPAR"/>
    <property type="match status" value="1"/>
</dbReference>
<evidence type="ECO:0000256" key="1">
    <source>
        <dbReference type="ARBA" id="ARBA00004651"/>
    </source>
</evidence>
<keyword evidence="8" id="KW-0282">Flagellum</keyword>
<comment type="subcellular location">
    <subcellularLocation>
        <location evidence="1">Cell membrane</location>
        <topology evidence="1">Multi-pass membrane protein</topology>
    </subcellularLocation>
</comment>
<evidence type="ECO:0000256" key="4">
    <source>
        <dbReference type="ARBA" id="ARBA00022692"/>
    </source>
</evidence>
<keyword evidence="9" id="KW-1185">Reference proteome</keyword>
<sequence>MSLDNLTALEPLIGGYWHVAIVFFRVSALVSVLPAFGASTLPTRIKLVAAFSFTAIVAPAVPTVPEPEGLAGLALFAVAEATIGLAMGLGIRLLVLALQTAGSIAGQSTSLSQIFGTAGMDPIPAMGQVLVFAALALAIFAGLHIRAAEFLILSYDMLPIGQFPDPAGLSQWGIRQIARSFSLAFVLAAPFVITAVIYNLALGAINRAMPQMMVAFVGAPLITFGGLFLLFVASPMLLTVWIDALMGFFENPVRMN</sequence>
<feature type="transmembrane region" description="Helical" evidence="7">
    <location>
        <begin position="214"/>
        <end position="242"/>
    </location>
</feature>
<dbReference type="InterPro" id="IPR002010">
    <property type="entry name" value="T3SS_IM_R"/>
</dbReference>
<keyword evidence="5 7" id="KW-1133">Transmembrane helix</keyword>
<reference evidence="8 9" key="1">
    <citation type="submission" date="2023-04" db="EMBL/GenBank/DDBJ databases">
        <title>Complete genome sequence of Alisedimentitalea scapharcae.</title>
        <authorList>
            <person name="Rong J.-C."/>
            <person name="Yi M.-L."/>
            <person name="Zhao Q."/>
        </authorList>
    </citation>
    <scope>NUCLEOTIDE SEQUENCE [LARGE SCALE GENOMIC DNA]</scope>
    <source>
        <strain evidence="8 9">KCTC 42119</strain>
    </source>
</reference>
<keyword evidence="4 7" id="KW-0812">Transmembrane</keyword>
<feature type="transmembrane region" description="Helical" evidence="7">
    <location>
        <begin position="47"/>
        <end position="64"/>
    </location>
</feature>
<dbReference type="Pfam" id="PF01311">
    <property type="entry name" value="Bac_export_1"/>
    <property type="match status" value="1"/>
</dbReference>
<comment type="similarity">
    <text evidence="2">Belongs to the FliR/MopE/SpaR family.</text>
</comment>
<evidence type="ECO:0000256" key="6">
    <source>
        <dbReference type="ARBA" id="ARBA00023136"/>
    </source>
</evidence>
<feature type="transmembrane region" description="Helical" evidence="7">
    <location>
        <begin position="181"/>
        <end position="202"/>
    </location>
</feature>
<feature type="transmembrane region" description="Helical" evidence="7">
    <location>
        <begin position="70"/>
        <end position="95"/>
    </location>
</feature>
<proteinExistence type="inferred from homology"/>
<keyword evidence="6 7" id="KW-0472">Membrane</keyword>
<keyword evidence="3" id="KW-1003">Cell membrane</keyword>
<accession>A0ABZ2XUX3</accession>
<evidence type="ECO:0000313" key="9">
    <source>
        <dbReference type="Proteomes" id="UP001623232"/>
    </source>
</evidence>
<keyword evidence="8" id="KW-0966">Cell projection</keyword>
<feature type="transmembrane region" description="Helical" evidence="7">
    <location>
        <begin position="129"/>
        <end position="148"/>
    </location>
</feature>
<organism evidence="8 9">
    <name type="scientific">Aliisedimentitalea scapharcae</name>
    <dbReference type="NCBI Taxonomy" id="1524259"/>
    <lineage>
        <taxon>Bacteria</taxon>
        <taxon>Pseudomonadati</taxon>
        <taxon>Pseudomonadota</taxon>
        <taxon>Alphaproteobacteria</taxon>
        <taxon>Rhodobacterales</taxon>
        <taxon>Roseobacteraceae</taxon>
        <taxon>Aliisedimentitalea</taxon>
    </lineage>
</organism>
<protein>
    <submittedName>
        <fullName evidence="8">Flagellar biosynthetic protein FliR</fullName>
    </submittedName>
</protein>
<dbReference type="EMBL" id="CP123584">
    <property type="protein sequence ID" value="WZK89117.1"/>
    <property type="molecule type" value="Genomic_DNA"/>
</dbReference>